<sequence>MNSNQIWFDCAASQWEEAFPIGNGTLGGMIFGRTHLERVQLNEDSLWYGGPMERNNPMAIQSLDTIRELLFNGQIRQAEELALASLVGVPDGQRHYEPLGDFYLAMHHSEEETAAYRRNLDLEQGIVEVQYTSGNTTYTRQYFSSYVDQVLTVRLSTSKPGELSFTALFGRGSVLNWSPLTGALRHPVGFQSLIDRIEQHSNGDVIIRGRSGGEEGVRFCCAIRIMHEAGELQYSSGQLSLSQGDAATVLIAACTDFRYAMEELETECVRRLDAASTKSYDDLLQNHILDYQTLFKRVELHLEGKDNDTSCIDLPMNKRLAELKAGGDDPELVSLYFQFGRYLLISSSRPGSLPANLQGIWNKDMLPVWDSKYTININTEMNYWPAESCNLPECHIPLFDFIERLQARGRETASRMYGCSGFVAHHNSDIWADSAPQDVCLTSTFWTMGGAWLSLHLWDHYEYGRDKVFLRKVYETMKEAALFILDFLVEDPEGNLAICPSSSPENIYILDNGESGALCYGASMDNQIIRELFTRCIESSQILQQDQLFASQLREALTRIPDIAVGKHGQIQEWSRDYAELEPGHRHISHLFALHPGSQITPKSTPDLAKAARITLDRRLQHGGGHTGWSRAWILNMWARLEQSELAYDNVIELLRSSTLPNLFCDHPPFQIDGNFGGTAGIAEMLLQSHGGEIRLLPALPKAWPKGSVRGLRARGGFEIDMEWSGGKLLHASIRAGEAGKISVSYQEQQMELEFHNVHNSIVLEGKDWTAASAAN</sequence>
<dbReference type="PIRSF" id="PIRSF007663">
    <property type="entry name" value="UCP007663"/>
    <property type="match status" value="1"/>
</dbReference>
<dbReference type="Pfam" id="PF14498">
    <property type="entry name" value="Glyco_hyd_65N_2"/>
    <property type="match status" value="1"/>
</dbReference>
<gene>
    <name evidence="4" type="ORF">ABXS70_12190</name>
</gene>
<dbReference type="InterPro" id="IPR012341">
    <property type="entry name" value="6hp_glycosidase-like_sf"/>
</dbReference>
<dbReference type="Pfam" id="PF22124">
    <property type="entry name" value="Glyco_hydro_95_cat"/>
    <property type="match status" value="1"/>
</dbReference>
<dbReference type="InterPro" id="IPR016518">
    <property type="entry name" value="Alpha-L-fucosidase"/>
</dbReference>
<name>A0AAU8NJB6_9BACL</name>
<dbReference type="InterPro" id="IPR027414">
    <property type="entry name" value="GH95_N_dom"/>
</dbReference>
<evidence type="ECO:0000313" key="4">
    <source>
        <dbReference type="EMBL" id="XCP97402.1"/>
    </source>
</evidence>
<dbReference type="EMBL" id="CP159992">
    <property type="protein sequence ID" value="XCP97402.1"/>
    <property type="molecule type" value="Genomic_DNA"/>
</dbReference>
<feature type="domain" description="Alpha fucosidase A-like C-terminal" evidence="2">
    <location>
        <begin position="688"/>
        <end position="753"/>
    </location>
</feature>
<dbReference type="InterPro" id="IPR049053">
    <property type="entry name" value="AFCA-like_C"/>
</dbReference>
<accession>A0AAU8NJB6</accession>
<feature type="domain" description="Glycosyl hydrolase family 95 N-terminal" evidence="1">
    <location>
        <begin position="6"/>
        <end position="258"/>
    </location>
</feature>
<dbReference type="Pfam" id="PF21307">
    <property type="entry name" value="Glyco_hydro_95_C"/>
    <property type="match status" value="1"/>
</dbReference>
<dbReference type="PANTHER" id="PTHR31084">
    <property type="entry name" value="ALPHA-L-FUCOSIDASE 2"/>
    <property type="match status" value="1"/>
</dbReference>
<evidence type="ECO:0000259" key="2">
    <source>
        <dbReference type="Pfam" id="PF21307"/>
    </source>
</evidence>
<dbReference type="AlphaFoldDB" id="A0AAU8NJB6"/>
<organism evidence="4">
    <name type="scientific">Paenibacillus sp. AN1007</name>
    <dbReference type="NCBI Taxonomy" id="3151385"/>
    <lineage>
        <taxon>Bacteria</taxon>
        <taxon>Bacillati</taxon>
        <taxon>Bacillota</taxon>
        <taxon>Bacilli</taxon>
        <taxon>Bacillales</taxon>
        <taxon>Paenibacillaceae</taxon>
        <taxon>Paenibacillus</taxon>
    </lineage>
</organism>
<dbReference type="FunFam" id="1.50.10.10:FF:000028">
    <property type="entry name" value="Alpha-L-fucosidase 2"/>
    <property type="match status" value="1"/>
</dbReference>
<dbReference type="GO" id="GO:0004560">
    <property type="term" value="F:alpha-L-fucosidase activity"/>
    <property type="evidence" value="ECO:0007669"/>
    <property type="project" value="InterPro"/>
</dbReference>
<keyword evidence="4" id="KW-0378">Hydrolase</keyword>
<dbReference type="GO" id="GO:0005975">
    <property type="term" value="P:carbohydrate metabolic process"/>
    <property type="evidence" value="ECO:0007669"/>
    <property type="project" value="InterPro"/>
</dbReference>
<proteinExistence type="predicted"/>
<protein>
    <submittedName>
        <fullName evidence="4">Glycoside hydrolase family 95 protein</fullName>
    </submittedName>
</protein>
<dbReference type="PANTHER" id="PTHR31084:SF0">
    <property type="entry name" value="ALPHA-L-FUCOSIDASE 2"/>
    <property type="match status" value="1"/>
</dbReference>
<dbReference type="InterPro" id="IPR054363">
    <property type="entry name" value="GH95_cat"/>
</dbReference>
<evidence type="ECO:0000259" key="3">
    <source>
        <dbReference type="Pfam" id="PF22124"/>
    </source>
</evidence>
<feature type="domain" description="Glycosyl hydrolase family 95 catalytic" evidence="3">
    <location>
        <begin position="279"/>
        <end position="686"/>
    </location>
</feature>
<evidence type="ECO:0000259" key="1">
    <source>
        <dbReference type="Pfam" id="PF14498"/>
    </source>
</evidence>
<dbReference type="Gene3D" id="1.50.10.10">
    <property type="match status" value="1"/>
</dbReference>
<reference evidence="4" key="1">
    <citation type="submission" date="2024-05" db="EMBL/GenBank/DDBJ databases">
        <title>Draft genome assemblies of 36 bacteria isolated from hibernating arctic ground squirrels.</title>
        <authorList>
            <person name="McKee H."/>
            <person name="Mullen L."/>
            <person name="Drown D.M."/>
            <person name="Duddleston K.N."/>
        </authorList>
    </citation>
    <scope>NUCLEOTIDE SEQUENCE</scope>
    <source>
        <strain evidence="4">AN1007</strain>
    </source>
</reference>
<dbReference type="InterPro" id="IPR008928">
    <property type="entry name" value="6-hairpin_glycosidase_sf"/>
</dbReference>
<dbReference type="RefSeq" id="WP_366296048.1">
    <property type="nucleotide sequence ID" value="NZ_CP159992.1"/>
</dbReference>
<dbReference type="SUPFAM" id="SSF48208">
    <property type="entry name" value="Six-hairpin glycosidases"/>
    <property type="match status" value="1"/>
</dbReference>